<keyword evidence="1" id="KW-1133">Transmembrane helix</keyword>
<dbReference type="EMBL" id="CP001991">
    <property type="protein sequence ID" value="ADE19713.1"/>
    <property type="molecule type" value="Genomic_DNA"/>
</dbReference>
<keyword evidence="3" id="KW-1185">Reference proteome</keyword>
<reference key="2">
    <citation type="submission" date="2010-03" db="EMBL/GenBank/DDBJ databases">
        <authorList>
            <person name="Ma Z."/>
            <person name="Wang X."/>
            <person name="Liu H."/>
        </authorList>
    </citation>
    <scope>NUCLEOTIDE SEQUENCE</scope>
    <source>
        <strain>MP145</strain>
    </source>
</reference>
<accession>D5E5P3</accession>
<sequence>MLFENKTKQKSKTQKTKNKKIFINISYVLMVLIIAAITFGYHIY</sequence>
<evidence type="ECO:0000256" key="1">
    <source>
        <dbReference type="SAM" id="Phobius"/>
    </source>
</evidence>
<evidence type="ECO:0000313" key="2">
    <source>
        <dbReference type="EMBL" id="ADE19713.1"/>
    </source>
</evidence>
<dbReference type="HOGENOM" id="CLU_3218845_0_0_14"/>
<evidence type="ECO:0000313" key="3">
    <source>
        <dbReference type="Proteomes" id="UP000001845"/>
    </source>
</evidence>
<dbReference type="KEGG" id="mcd:MCRO_0459"/>
<name>D5E5P3_MYCCM</name>
<keyword evidence="1" id="KW-0472">Membrane</keyword>
<organism evidence="2 3">
    <name type="scientific">Mycoplasma crocodyli (strain ATCC 51981 / MP145)</name>
    <dbReference type="NCBI Taxonomy" id="512564"/>
    <lineage>
        <taxon>Bacteria</taxon>
        <taxon>Bacillati</taxon>
        <taxon>Mycoplasmatota</taxon>
        <taxon>Mollicutes</taxon>
        <taxon>Mycoplasmataceae</taxon>
        <taxon>Mycoplasma</taxon>
    </lineage>
</organism>
<reference evidence="3" key="1">
    <citation type="submission" date="2010-03" db="EMBL/GenBank/DDBJ databases">
        <title>The complete genome of Mycoplasma crocodyli MP145.</title>
        <authorList>
            <person name="Glass J.I."/>
            <person name="Durkin A.S."/>
            <person name="Hostetler J."/>
            <person name="Jackson J."/>
            <person name="Johnson J."/>
            <person name="May M.A."/>
            <person name="Paralanov V."/>
            <person name="Radune D."/>
            <person name="Szczypinski B."/>
            <person name="Brown D.R."/>
        </authorList>
    </citation>
    <scope>NUCLEOTIDE SEQUENCE [LARGE SCALE GENOMIC DNA]</scope>
    <source>
        <strain evidence="3">ATCC 51981 / MP145</strain>
    </source>
</reference>
<protein>
    <submittedName>
        <fullName evidence="2">Uncharacterized protein</fullName>
    </submittedName>
</protein>
<dbReference type="Proteomes" id="UP000001845">
    <property type="component" value="Chromosome"/>
</dbReference>
<feature type="transmembrane region" description="Helical" evidence="1">
    <location>
        <begin position="21"/>
        <end position="43"/>
    </location>
</feature>
<gene>
    <name evidence="2" type="ordered locus">MCRO_0459</name>
</gene>
<proteinExistence type="predicted"/>
<reference evidence="2 3" key="3">
    <citation type="journal article" date="2011" name="J. Bacteriol.">
        <title>Genome sequences of Mycoplasma alligatoris A21JP2T and Mycoplasma crocodyli MP145T.</title>
        <authorList>
            <person name="Brown D.R."/>
            <person name="Farmerie W.G."/>
            <person name="May M."/>
            <person name="Benders G.A."/>
            <person name="Durkin A.S."/>
            <person name="Hlavinka K."/>
            <person name="Hostetler J."/>
            <person name="Jackson J."/>
            <person name="Johnson J."/>
            <person name="Miller R.H."/>
            <person name="Paralanov V."/>
            <person name="Radune D."/>
            <person name="Szczypinski B."/>
            <person name="Glass J.I."/>
        </authorList>
    </citation>
    <scope>NUCLEOTIDE SEQUENCE [LARGE SCALE GENOMIC DNA]</scope>
    <source>
        <strain evidence="3">ATCC 51981 / MP145</strain>
    </source>
</reference>
<dbReference type="AlphaFoldDB" id="D5E5P3"/>
<keyword evidence="1" id="KW-0812">Transmembrane</keyword>